<dbReference type="InterPro" id="IPR022029">
    <property type="entry name" value="YoaR-like_PG-bd"/>
</dbReference>
<evidence type="ECO:0000256" key="2">
    <source>
        <dbReference type="SAM" id="Phobius"/>
    </source>
</evidence>
<feature type="compositionally biased region" description="Low complexity" evidence="1">
    <location>
        <begin position="696"/>
        <end position="725"/>
    </location>
</feature>
<name>A0ABT9QRP6_9ACTN</name>
<proteinExistence type="predicted"/>
<evidence type="ECO:0000313" key="5">
    <source>
        <dbReference type="Proteomes" id="UP001225356"/>
    </source>
</evidence>
<feature type="region of interest" description="Disordered" evidence="1">
    <location>
        <begin position="1"/>
        <end position="125"/>
    </location>
</feature>
<feature type="compositionally biased region" description="Basic and acidic residues" evidence="1">
    <location>
        <begin position="116"/>
        <end position="125"/>
    </location>
</feature>
<reference evidence="4 5" key="1">
    <citation type="submission" date="2023-07" db="EMBL/GenBank/DDBJ databases">
        <title>Sequencing the genomes of 1000 actinobacteria strains.</title>
        <authorList>
            <person name="Klenk H.-P."/>
        </authorList>
    </citation>
    <scope>NUCLEOTIDE SEQUENCE [LARGE SCALE GENOMIC DNA]</scope>
    <source>
        <strain evidence="4 5">DSM 46740</strain>
    </source>
</reference>
<dbReference type="PANTHER" id="PTHR35788:SF1">
    <property type="entry name" value="EXPORTED PROTEIN"/>
    <property type="match status" value="1"/>
</dbReference>
<dbReference type="InterPro" id="IPR007391">
    <property type="entry name" value="Vancomycin_resist_VanW"/>
</dbReference>
<dbReference type="Pfam" id="PF12229">
    <property type="entry name" value="PG_binding_4"/>
    <property type="match status" value="2"/>
</dbReference>
<feature type="domain" description="YoaR-like putative peptidoglycan binding" evidence="3">
    <location>
        <begin position="373"/>
        <end position="441"/>
    </location>
</feature>
<keyword evidence="2" id="KW-0812">Transmembrane</keyword>
<dbReference type="RefSeq" id="WP_307567264.1">
    <property type="nucleotide sequence ID" value="NZ_JAUSQU010000001.1"/>
</dbReference>
<gene>
    <name evidence="4" type="ORF">J2853_008631</name>
</gene>
<keyword evidence="5" id="KW-1185">Reference proteome</keyword>
<evidence type="ECO:0000313" key="4">
    <source>
        <dbReference type="EMBL" id="MDP9849420.1"/>
    </source>
</evidence>
<feature type="compositionally biased region" description="Pro residues" evidence="1">
    <location>
        <begin position="21"/>
        <end position="38"/>
    </location>
</feature>
<feature type="domain" description="YoaR-like putative peptidoglycan binding" evidence="3">
    <location>
        <begin position="228"/>
        <end position="307"/>
    </location>
</feature>
<organism evidence="4 5">
    <name type="scientific">Streptosporangium lutulentum</name>
    <dbReference type="NCBI Taxonomy" id="1461250"/>
    <lineage>
        <taxon>Bacteria</taxon>
        <taxon>Bacillati</taxon>
        <taxon>Actinomycetota</taxon>
        <taxon>Actinomycetes</taxon>
        <taxon>Streptosporangiales</taxon>
        <taxon>Streptosporangiaceae</taxon>
        <taxon>Streptosporangium</taxon>
    </lineage>
</organism>
<feature type="compositionally biased region" description="Low complexity" evidence="1">
    <location>
        <begin position="55"/>
        <end position="68"/>
    </location>
</feature>
<comment type="caution">
    <text evidence="4">The sequence shown here is derived from an EMBL/GenBank/DDBJ whole genome shotgun (WGS) entry which is preliminary data.</text>
</comment>
<dbReference type="InterPro" id="IPR052913">
    <property type="entry name" value="Glycopeptide_resist_protein"/>
</dbReference>
<accession>A0ABT9QRP6</accession>
<keyword evidence="2" id="KW-1133">Transmembrane helix</keyword>
<sequence>MRNAGASIDPPTDPFEAIPLPSRPVPPGARGPKPPPGAQPQGGSRLPPGVSPDIFGSSGFGSPSAPAGRSTGLPPAAQPPQPWQMPAAPEPVVPQRSLRDEPGLMPGGDGGSSKLEPLRYEEPPPRRRRGRMFALVVLAVVLLAGVAYAIPAVVMSGKMLPGTQVQNIDIGGLTATEAADKLREQLGDKAARTMTLLAAGKKYDIDPDKSGLEFDVVATINQAPSDFPAPMEVWRALTGTLKLDPQISVDSDLLESTVTSLAKKIDVKVREGKVAFEGVKPVVVTPQDGRILEQEAAAATIRKAFLGPEAEIRLPVSVIKPKVTADVVKKAAAVAGKALPGPVTLTYAGKQAQLPVETLAAHLSFEPDDSGGMSPSFDAKNAIATVEKRLVDPSLAPLEPTFQIVGGKPKLVPGHKGKGIDDKKLADDVAEMVAENGSRTIPVTLATVQPRISEAEARGFGIKEKVSEFTTPYDCCLPRVTNIQTIAKLLDGYLVKPGETFSLNGVIGQRDTARGFVPAPMIQNGRLVDSVGGGISQFVTTMYNAVYFGGFEEVQHMAHEFYISRYPAGRESTVSWPEPDFRWKNDSKYGVLVKTSFTNSGVTVAFWSTKRYDIESISSERYNITPFKRETDSGPDCIPMVGQNGFTIDVWRVFKQNGKEIKRVKETTVYRPEVDLKCVPAAAARTPDPPAPPANPDDATNADLPGAVDAADATNATDAANDVDQ</sequence>
<dbReference type="PANTHER" id="PTHR35788">
    <property type="entry name" value="EXPORTED PROTEIN-RELATED"/>
    <property type="match status" value="1"/>
</dbReference>
<feature type="transmembrane region" description="Helical" evidence="2">
    <location>
        <begin position="132"/>
        <end position="154"/>
    </location>
</feature>
<dbReference type="Proteomes" id="UP001225356">
    <property type="component" value="Unassembled WGS sequence"/>
</dbReference>
<dbReference type="EMBL" id="JAUSQU010000001">
    <property type="protein sequence ID" value="MDP9849420.1"/>
    <property type="molecule type" value="Genomic_DNA"/>
</dbReference>
<evidence type="ECO:0000259" key="3">
    <source>
        <dbReference type="Pfam" id="PF12229"/>
    </source>
</evidence>
<dbReference type="Pfam" id="PF04294">
    <property type="entry name" value="VanW"/>
    <property type="match status" value="1"/>
</dbReference>
<feature type="region of interest" description="Disordered" evidence="1">
    <location>
        <begin position="682"/>
        <end position="725"/>
    </location>
</feature>
<keyword evidence="2" id="KW-0472">Membrane</keyword>
<evidence type="ECO:0000256" key="1">
    <source>
        <dbReference type="SAM" id="MobiDB-lite"/>
    </source>
</evidence>
<protein>
    <submittedName>
        <fullName evidence="4">Vancomycin resistance protein YoaR</fullName>
    </submittedName>
</protein>
<feature type="compositionally biased region" description="Pro residues" evidence="1">
    <location>
        <begin position="76"/>
        <end position="92"/>
    </location>
</feature>